<reference evidence="1" key="1">
    <citation type="submission" date="2020-03" db="EMBL/GenBank/DDBJ databases">
        <title>The deep terrestrial virosphere.</title>
        <authorList>
            <person name="Holmfeldt K."/>
            <person name="Nilsson E."/>
            <person name="Simone D."/>
            <person name="Lopez-Fernandez M."/>
            <person name="Wu X."/>
            <person name="de Brujin I."/>
            <person name="Lundin D."/>
            <person name="Andersson A."/>
            <person name="Bertilsson S."/>
            <person name="Dopson M."/>
        </authorList>
    </citation>
    <scope>NUCLEOTIDE SEQUENCE</scope>
    <source>
        <strain evidence="1">MM415B02791</strain>
    </source>
</reference>
<organism evidence="1">
    <name type="scientific">viral metagenome</name>
    <dbReference type="NCBI Taxonomy" id="1070528"/>
    <lineage>
        <taxon>unclassified sequences</taxon>
        <taxon>metagenomes</taxon>
        <taxon>organismal metagenomes</taxon>
    </lineage>
</organism>
<dbReference type="EMBL" id="MT142767">
    <property type="protein sequence ID" value="QJA88277.1"/>
    <property type="molecule type" value="Genomic_DNA"/>
</dbReference>
<name>A0A6M3L122_9ZZZZ</name>
<evidence type="ECO:0000313" key="1">
    <source>
        <dbReference type="EMBL" id="QJA88277.1"/>
    </source>
</evidence>
<gene>
    <name evidence="1" type="ORF">MM415B02791_0003</name>
</gene>
<dbReference type="AlphaFoldDB" id="A0A6M3L122"/>
<accession>A0A6M3L122</accession>
<protein>
    <submittedName>
        <fullName evidence="1">Uncharacterized protein</fullName>
    </submittedName>
</protein>
<sequence>MSWKGIFRKAGIAIEGNTFTFKPDKDVVTRLSSSAITGTIRGLTNTVTMTAASTANIVEGFRSAISANVKTGAWCNAIVGSIDYSTSGAAHGMAAAICAELIPPNSSLARGALYALDVVIGCGASSSWGSAGPVAFMHFENWGTKTYMSANGFFFHLAGETAATGGLLSLGSNTIRIRIGTTTKYLMLSTAEDTITFAGKLGSQLYHNLSGQSYTVLKIHNHNTTAEIGGIETKGELINTTGLVIGAAGYWSYEPTGLTGTPTGISAGVNVMALAPSHIITTGNLYALSGEAQIHGTLNGGAVNVAGVIGIISGAGPTTLCLHMAGVQSAVTVTNPTTGTLSHFLANTVGTGVIDNLLCMQASQLITNFASFNDAATDKCVEVNTTTLTLTATSYHLRVLIAGNVGYIPVFDAKTWA</sequence>
<proteinExistence type="predicted"/>